<dbReference type="Proteomes" id="UP001222434">
    <property type="component" value="Unassembled WGS sequence"/>
</dbReference>
<name>A0AAJ1MZ13_XENBV</name>
<protein>
    <submittedName>
        <fullName evidence="2">Transposase family protein</fullName>
    </submittedName>
</protein>
<reference evidence="2" key="1">
    <citation type="submission" date="2021-08" db="EMBL/GenBank/DDBJ databases">
        <authorList>
            <person name="Papudeshi B."/>
            <person name="Bashey-Visser F."/>
        </authorList>
    </citation>
    <scope>NUCLEOTIDE SEQUENCE</scope>
    <source>
        <strain evidence="2">MC_266_E_2016</strain>
    </source>
</reference>
<dbReference type="RefSeq" id="WP_274712449.1">
    <property type="nucleotide sequence ID" value="NZ_JAILSO010000027.1"/>
</dbReference>
<sequence>MTLIEHLSVVEEIRSKVNQKHNLVDVIFLVISAILAGAEGWQ</sequence>
<accession>A0AAJ1MZ13</accession>
<organism evidence="2 3">
    <name type="scientific">Xenorhabdus bovienii</name>
    <name type="common">Xenorhabdus nematophila subsp. bovienii</name>
    <dbReference type="NCBI Taxonomy" id="40576"/>
    <lineage>
        <taxon>Bacteria</taxon>
        <taxon>Pseudomonadati</taxon>
        <taxon>Pseudomonadota</taxon>
        <taxon>Gammaproteobacteria</taxon>
        <taxon>Enterobacterales</taxon>
        <taxon>Morganellaceae</taxon>
        <taxon>Xenorhabdus</taxon>
    </lineage>
</organism>
<dbReference type="AlphaFoldDB" id="A0AAJ1MZ13"/>
<evidence type="ECO:0000313" key="2">
    <source>
        <dbReference type="EMBL" id="MDE1478494.1"/>
    </source>
</evidence>
<proteinExistence type="predicted"/>
<feature type="non-terminal residue" evidence="2">
    <location>
        <position position="42"/>
    </location>
</feature>
<dbReference type="Pfam" id="PF13808">
    <property type="entry name" value="DDE_Tnp_1_assoc"/>
    <property type="match status" value="1"/>
</dbReference>
<gene>
    <name evidence="2" type="ORF">KKJ01_09685</name>
</gene>
<reference evidence="2" key="2">
    <citation type="journal article" date="2022" name="J. Evol. Biol.">
        <title>Pre- and post-association barriers to host switching in sympatric mutualists.</title>
        <authorList>
            <person name="Dinges Z.M."/>
            <person name="Phillips R.K."/>
            <person name="Lively C.M."/>
            <person name="Bashey F."/>
        </authorList>
    </citation>
    <scope>NUCLEOTIDE SEQUENCE</scope>
    <source>
        <strain evidence="2">MC_266_E_2016</strain>
    </source>
</reference>
<dbReference type="InterPro" id="IPR032806">
    <property type="entry name" value="YbfD_N"/>
</dbReference>
<feature type="domain" description="H repeat-associated protein N-terminal" evidence="1">
    <location>
        <begin position="4"/>
        <end position="42"/>
    </location>
</feature>
<dbReference type="EMBL" id="JAILSO010000027">
    <property type="protein sequence ID" value="MDE1478494.1"/>
    <property type="molecule type" value="Genomic_DNA"/>
</dbReference>
<evidence type="ECO:0000313" key="3">
    <source>
        <dbReference type="Proteomes" id="UP001222434"/>
    </source>
</evidence>
<comment type="caution">
    <text evidence="2">The sequence shown here is derived from an EMBL/GenBank/DDBJ whole genome shotgun (WGS) entry which is preliminary data.</text>
</comment>
<evidence type="ECO:0000259" key="1">
    <source>
        <dbReference type="Pfam" id="PF13808"/>
    </source>
</evidence>